<keyword evidence="9" id="KW-0131">Cell cycle</keyword>
<name>H3AJM4_LATCH</name>
<dbReference type="GO" id="GO:0005874">
    <property type="term" value="C:microtubule"/>
    <property type="evidence" value="ECO:0007669"/>
    <property type="project" value="UniProtKB-KW"/>
</dbReference>
<keyword evidence="5" id="KW-0493">Microtubule</keyword>
<keyword evidence="13" id="KW-1185">Reference proteome</keyword>
<dbReference type="OrthoDB" id="2159690at2759"/>
<keyword evidence="4" id="KW-0132">Cell division</keyword>
<evidence type="ECO:0000256" key="3">
    <source>
        <dbReference type="ARBA" id="ARBA00022490"/>
    </source>
</evidence>
<reference evidence="12" key="2">
    <citation type="submission" date="2025-08" db="UniProtKB">
        <authorList>
            <consortium name="Ensembl"/>
        </authorList>
    </citation>
    <scope>IDENTIFICATION</scope>
</reference>
<reference evidence="13" key="1">
    <citation type="submission" date="2011-08" db="EMBL/GenBank/DDBJ databases">
        <title>The draft genome of Latimeria chalumnae.</title>
        <authorList>
            <person name="Di Palma F."/>
            <person name="Alfoldi J."/>
            <person name="Johnson J."/>
            <person name="Berlin A."/>
            <person name="Gnerre S."/>
            <person name="Jaffe D."/>
            <person name="MacCallum I."/>
            <person name="Young S."/>
            <person name="Walker B.J."/>
            <person name="Lander E."/>
            <person name="Lindblad-Toh K."/>
        </authorList>
    </citation>
    <scope>NUCLEOTIDE SEQUENCE [LARGE SCALE GENOMIC DNA]</scope>
    <source>
        <strain evidence="13">Wild caught</strain>
    </source>
</reference>
<dbReference type="OMA" id="LEWFCGN"/>
<dbReference type="InterPro" id="IPR026206">
    <property type="entry name" value="HAUS3"/>
</dbReference>
<dbReference type="InterPro" id="IPR032733">
    <property type="entry name" value="HAUS3_N"/>
</dbReference>
<dbReference type="EMBL" id="AFYH01178358">
    <property type="status" value="NOT_ANNOTATED_CDS"/>
    <property type="molecule type" value="Genomic_DNA"/>
</dbReference>
<evidence type="ECO:0000313" key="12">
    <source>
        <dbReference type="Ensembl" id="ENSLACP00000009845.2"/>
    </source>
</evidence>
<dbReference type="PANTHER" id="PTHR19378:SF0">
    <property type="entry name" value="HAUS AUGMIN-LIKE COMPLEX SUBUNIT 3"/>
    <property type="match status" value="1"/>
</dbReference>
<dbReference type="Proteomes" id="UP000008672">
    <property type="component" value="Unassembled WGS sequence"/>
</dbReference>
<feature type="domain" description="HAUS augmin-like complex subunit 3 N-terminal" evidence="11">
    <location>
        <begin position="29"/>
        <end position="284"/>
    </location>
</feature>
<dbReference type="AlphaFoldDB" id="H3AJM4"/>
<dbReference type="Bgee" id="ENSLACG00000008680">
    <property type="expression patterns" value="Expressed in chordate pharynx and 4 other cell types or tissues"/>
</dbReference>
<dbReference type="GeneTree" id="ENSGT00390000011904"/>
<keyword evidence="8" id="KW-0206">Cytoskeleton</keyword>
<dbReference type="InParanoid" id="H3AJM4"/>
<keyword evidence="7 10" id="KW-0175">Coiled coil</keyword>
<evidence type="ECO:0000259" key="11">
    <source>
        <dbReference type="Pfam" id="PF14932"/>
    </source>
</evidence>
<dbReference type="GO" id="GO:0051225">
    <property type="term" value="P:spindle assembly"/>
    <property type="evidence" value="ECO:0007669"/>
    <property type="project" value="InterPro"/>
</dbReference>
<feature type="coiled-coil region" evidence="10">
    <location>
        <begin position="465"/>
        <end position="499"/>
    </location>
</feature>
<dbReference type="EMBL" id="AFYH01178359">
    <property type="status" value="NOT_ANNOTATED_CDS"/>
    <property type="molecule type" value="Genomic_DNA"/>
</dbReference>
<dbReference type="GO" id="GO:0031023">
    <property type="term" value="P:microtubule organizing center organization"/>
    <property type="evidence" value="ECO:0007669"/>
    <property type="project" value="TreeGrafter"/>
</dbReference>
<proteinExistence type="inferred from homology"/>
<accession>H3AJM4</accession>
<dbReference type="CTD" id="79441"/>
<dbReference type="Ensembl" id="ENSLACT00000009921.2">
    <property type="protein sequence ID" value="ENSLACP00000009845.2"/>
    <property type="gene ID" value="ENSLACG00000008680.2"/>
</dbReference>
<dbReference type="EMBL" id="AFYH01178355">
    <property type="status" value="NOT_ANNOTATED_CDS"/>
    <property type="molecule type" value="Genomic_DNA"/>
</dbReference>
<evidence type="ECO:0000256" key="6">
    <source>
        <dbReference type="ARBA" id="ARBA00022776"/>
    </source>
</evidence>
<comment type="similarity">
    <text evidence="2">Belongs to the HAUS3 family.</text>
</comment>
<dbReference type="EMBL" id="AFYH01178356">
    <property type="status" value="NOT_ANNOTATED_CDS"/>
    <property type="molecule type" value="Genomic_DNA"/>
</dbReference>
<dbReference type="EMBL" id="AFYH01178357">
    <property type="status" value="NOT_ANNOTATED_CDS"/>
    <property type="molecule type" value="Genomic_DNA"/>
</dbReference>
<evidence type="ECO:0000256" key="2">
    <source>
        <dbReference type="ARBA" id="ARBA00009645"/>
    </source>
</evidence>
<keyword evidence="3" id="KW-0963">Cytoplasm</keyword>
<evidence type="ECO:0000256" key="10">
    <source>
        <dbReference type="SAM" id="Coils"/>
    </source>
</evidence>
<evidence type="ECO:0000256" key="7">
    <source>
        <dbReference type="ARBA" id="ARBA00023054"/>
    </source>
</evidence>
<evidence type="ECO:0000313" key="13">
    <source>
        <dbReference type="Proteomes" id="UP000008672"/>
    </source>
</evidence>
<protein>
    <submittedName>
        <fullName evidence="12">HAUS augmin like complex subunit 3</fullName>
    </submittedName>
</protein>
<gene>
    <name evidence="12" type="primary">HAUS3</name>
</gene>
<organism evidence="12 13">
    <name type="scientific">Latimeria chalumnae</name>
    <name type="common">Coelacanth</name>
    <dbReference type="NCBI Taxonomy" id="7897"/>
    <lineage>
        <taxon>Eukaryota</taxon>
        <taxon>Metazoa</taxon>
        <taxon>Chordata</taxon>
        <taxon>Craniata</taxon>
        <taxon>Vertebrata</taxon>
        <taxon>Euteleostomi</taxon>
        <taxon>Coelacanthiformes</taxon>
        <taxon>Coelacanthidae</taxon>
        <taxon>Latimeria</taxon>
    </lineage>
</organism>
<dbReference type="HOGENOM" id="CLU_031795_0_0_1"/>
<feature type="coiled-coil region" evidence="10">
    <location>
        <begin position="402"/>
        <end position="429"/>
    </location>
</feature>
<keyword evidence="6" id="KW-0498">Mitosis</keyword>
<dbReference type="PRINTS" id="PR02089">
    <property type="entry name" value="HAUSAUGMINL3"/>
</dbReference>
<dbReference type="EMBL" id="AFYH01178354">
    <property type="status" value="NOT_ANNOTATED_CDS"/>
    <property type="molecule type" value="Genomic_DNA"/>
</dbReference>
<dbReference type="RefSeq" id="XP_006007055.1">
    <property type="nucleotide sequence ID" value="XM_006006993.3"/>
</dbReference>
<dbReference type="GO" id="GO:0072686">
    <property type="term" value="C:mitotic spindle"/>
    <property type="evidence" value="ECO:0007669"/>
    <property type="project" value="TreeGrafter"/>
</dbReference>
<evidence type="ECO:0000256" key="5">
    <source>
        <dbReference type="ARBA" id="ARBA00022701"/>
    </source>
</evidence>
<dbReference type="KEGG" id="lcm:102352159"/>
<feature type="coiled-coil region" evidence="10">
    <location>
        <begin position="84"/>
        <end position="167"/>
    </location>
</feature>
<evidence type="ECO:0000256" key="8">
    <source>
        <dbReference type="ARBA" id="ARBA00023212"/>
    </source>
</evidence>
<reference evidence="12" key="3">
    <citation type="submission" date="2025-09" db="UniProtKB">
        <authorList>
            <consortium name="Ensembl"/>
        </authorList>
    </citation>
    <scope>IDENTIFICATION</scope>
</reference>
<dbReference type="EMBL" id="AFYH01178353">
    <property type="status" value="NOT_ANNOTATED_CDS"/>
    <property type="molecule type" value="Genomic_DNA"/>
</dbReference>
<dbReference type="GO" id="GO:0005815">
    <property type="term" value="C:microtubule organizing center"/>
    <property type="evidence" value="ECO:0007669"/>
    <property type="project" value="TreeGrafter"/>
</dbReference>
<dbReference type="GeneID" id="102352159"/>
<dbReference type="PANTHER" id="PTHR19378">
    <property type="entry name" value="GOLGIN- RELATED"/>
    <property type="match status" value="1"/>
</dbReference>
<evidence type="ECO:0000256" key="9">
    <source>
        <dbReference type="ARBA" id="ARBA00023306"/>
    </source>
</evidence>
<dbReference type="eggNOG" id="ENOG502R4I5">
    <property type="taxonomic scope" value="Eukaryota"/>
</dbReference>
<dbReference type="Pfam" id="PF14932">
    <property type="entry name" value="HAUS-augmin3"/>
    <property type="match status" value="1"/>
</dbReference>
<dbReference type="GO" id="GO:0051301">
    <property type="term" value="P:cell division"/>
    <property type="evidence" value="ECO:0007669"/>
    <property type="project" value="UniProtKB-KW"/>
</dbReference>
<sequence length="607" mass="70452">MNNGNKFVETLKKAGYPKVSKLNGSDFDWLFETVEDRSFLEWFCSSVNEQIVLSENEIKSFESLKKSGEPILEEKALDEVLQTYKATESKGDLEELELEKLEEELRTLQKIKNLKIYRRNKLQVMASASNHTSLKLSDEEKEANKVLKEAQEKLGAENAKLNSQLQTLIEGVKQLTSFFVISEEAERGSGHSPVFLSQLGLEKYLHQEEQSTAALTSYTKKQFFEGISELVESSNEENFQLLDTSSHSVHFENNDVWDQRQREMSRLQFAYICAQHQLIQLKAEVQSTKASLKWAQDNLHSICAKKEFGKEDDLQARITSLNKEISLIDQQVEQINTENLPTLVRENAVLLNMPIVKGDFDLQISRQDYYTSRQDQVCNQLIKQKASFELLHLAYEIELRKHRSIHRQLESLTKELEDSRTRLEQRLEVFSDPAISQTVKQRNTIDSRDTAMHRLYQMLEGASGKQQLFRTYDGLEEAAQKLQQDVALLQEQLAVCNQEQFCLLSKLESDSETFQDAMYSGHKQLLLSSQELSEPLQQLESQTKELNQIVMDIRGDVREKRKTLETNKMYQMERQLYLYFFEQEDRLKDTVEKLEEQVKAQAIDLQH</sequence>
<dbReference type="GO" id="GO:0070652">
    <property type="term" value="C:HAUS complex"/>
    <property type="evidence" value="ECO:0007669"/>
    <property type="project" value="InterPro"/>
</dbReference>
<comment type="subcellular location">
    <subcellularLocation>
        <location evidence="1">Cytoplasm</location>
        <location evidence="1">Cytoskeleton</location>
        <location evidence="1">Spindle</location>
    </subcellularLocation>
</comment>
<evidence type="ECO:0000256" key="4">
    <source>
        <dbReference type="ARBA" id="ARBA00022618"/>
    </source>
</evidence>
<dbReference type="STRING" id="7897.ENSLACP00000009845"/>
<dbReference type="FunCoup" id="H3AJM4">
    <property type="interactions" value="1978"/>
</dbReference>
<evidence type="ECO:0000256" key="1">
    <source>
        <dbReference type="ARBA" id="ARBA00004186"/>
    </source>
</evidence>